<reference evidence="1 2" key="1">
    <citation type="submission" date="2018-10" db="EMBL/GenBank/DDBJ databases">
        <title>A high-quality apple genome assembly.</title>
        <authorList>
            <person name="Hu J."/>
        </authorList>
    </citation>
    <scope>NUCLEOTIDE SEQUENCE [LARGE SCALE GENOMIC DNA]</scope>
    <source>
        <strain evidence="2">cv. HFTH1</strain>
        <tissue evidence="1">Young leaf</tissue>
    </source>
</reference>
<gene>
    <name evidence="1" type="ORF">DVH24_029317</name>
</gene>
<evidence type="ECO:0008006" key="3">
    <source>
        <dbReference type="Google" id="ProtNLM"/>
    </source>
</evidence>
<dbReference type="STRING" id="3750.A0A498HT33"/>
<keyword evidence="2" id="KW-1185">Reference proteome</keyword>
<dbReference type="Pfam" id="PF06325">
    <property type="entry name" value="PrmA"/>
    <property type="match status" value="1"/>
</dbReference>
<accession>A0A498HT33</accession>
<dbReference type="CDD" id="cd02440">
    <property type="entry name" value="AdoMet_MTases"/>
    <property type="match status" value="1"/>
</dbReference>
<name>A0A498HT33_MALDO</name>
<dbReference type="Gene3D" id="3.40.50.150">
    <property type="entry name" value="Vaccinia Virus protein VP39"/>
    <property type="match status" value="1"/>
</dbReference>
<organism evidence="1 2">
    <name type="scientific">Malus domestica</name>
    <name type="common">Apple</name>
    <name type="synonym">Pyrus malus</name>
    <dbReference type="NCBI Taxonomy" id="3750"/>
    <lineage>
        <taxon>Eukaryota</taxon>
        <taxon>Viridiplantae</taxon>
        <taxon>Streptophyta</taxon>
        <taxon>Embryophyta</taxon>
        <taxon>Tracheophyta</taxon>
        <taxon>Spermatophyta</taxon>
        <taxon>Magnoliopsida</taxon>
        <taxon>eudicotyledons</taxon>
        <taxon>Gunneridae</taxon>
        <taxon>Pentapetalae</taxon>
        <taxon>rosids</taxon>
        <taxon>fabids</taxon>
        <taxon>Rosales</taxon>
        <taxon>Rosaceae</taxon>
        <taxon>Amygdaloideae</taxon>
        <taxon>Maleae</taxon>
        <taxon>Malus</taxon>
    </lineage>
</organism>
<dbReference type="GO" id="GO:0008988">
    <property type="term" value="F:rRNA (adenine-N6-)-methyltransferase activity"/>
    <property type="evidence" value="ECO:0007669"/>
    <property type="project" value="TreeGrafter"/>
</dbReference>
<evidence type="ECO:0000313" key="2">
    <source>
        <dbReference type="Proteomes" id="UP000290289"/>
    </source>
</evidence>
<sequence>MRKEAENSFGDVSERVVTDFGCGCGALGVAAALLGAEQVIGIDIDAQSLEIAAENAVDLELVKRAALQSFNASSAEVICELRYDVPQLYKFHEKREVDIAV</sequence>
<protein>
    <recommendedName>
        <fullName evidence="3">Methyltransferase small domain-containing protein</fullName>
    </recommendedName>
</protein>
<dbReference type="InterPro" id="IPR029063">
    <property type="entry name" value="SAM-dependent_MTases_sf"/>
</dbReference>
<dbReference type="AlphaFoldDB" id="A0A498HT33"/>
<evidence type="ECO:0000313" key="1">
    <source>
        <dbReference type="EMBL" id="RXH74596.1"/>
    </source>
</evidence>
<comment type="caution">
    <text evidence="1">The sequence shown here is derived from an EMBL/GenBank/DDBJ whole genome shotgun (WGS) entry which is preliminary data.</text>
</comment>
<dbReference type="SUPFAM" id="SSF53335">
    <property type="entry name" value="S-adenosyl-L-methionine-dependent methyltransferases"/>
    <property type="match status" value="1"/>
</dbReference>
<dbReference type="Proteomes" id="UP000290289">
    <property type="component" value="Chromosome 15"/>
</dbReference>
<dbReference type="PANTHER" id="PTHR23290">
    <property type="entry name" value="RRNA N6-ADENOSINE-METHYLTRANSFERASE METTL5"/>
    <property type="match status" value="1"/>
</dbReference>
<dbReference type="EMBL" id="RDQH01000341">
    <property type="protein sequence ID" value="RXH74596.1"/>
    <property type="molecule type" value="Genomic_DNA"/>
</dbReference>
<dbReference type="PANTHER" id="PTHR23290:SF0">
    <property type="entry name" value="RRNA N6-ADENOSINE-METHYLTRANSFERASE METTL5"/>
    <property type="match status" value="1"/>
</dbReference>
<dbReference type="InterPro" id="IPR051720">
    <property type="entry name" value="rRNA_MeTrfase/Polyamine_Synth"/>
</dbReference>
<proteinExistence type="predicted"/>